<evidence type="ECO:0000256" key="1">
    <source>
        <dbReference type="ARBA" id="ARBA00022729"/>
    </source>
</evidence>
<dbReference type="AlphaFoldDB" id="A0A6J1EZH9"/>
<dbReference type="CDD" id="cd15801">
    <property type="entry name" value="PMEI-like_1"/>
    <property type="match status" value="1"/>
</dbReference>
<accession>A0A6J1EZH9</accession>
<evidence type="ECO:0000313" key="7">
    <source>
        <dbReference type="RefSeq" id="XP_022931713.1"/>
    </source>
</evidence>
<dbReference type="GO" id="GO:0004857">
    <property type="term" value="F:enzyme inhibitor activity"/>
    <property type="evidence" value="ECO:0007669"/>
    <property type="project" value="InterPro"/>
</dbReference>
<feature type="signal peptide" evidence="4">
    <location>
        <begin position="1"/>
        <end position="23"/>
    </location>
</feature>
<gene>
    <name evidence="7" type="primary">LOC111437865</name>
</gene>
<keyword evidence="1 4" id="KW-0732">Signal</keyword>
<evidence type="ECO:0000256" key="3">
    <source>
        <dbReference type="ARBA" id="ARBA00038471"/>
    </source>
</evidence>
<dbReference type="KEGG" id="cmos:111437865"/>
<feature type="domain" description="Pectinesterase inhibitor" evidence="5">
    <location>
        <begin position="23"/>
        <end position="169"/>
    </location>
</feature>
<dbReference type="NCBIfam" id="TIGR01614">
    <property type="entry name" value="PME_inhib"/>
    <property type="match status" value="1"/>
</dbReference>
<protein>
    <submittedName>
        <fullName evidence="7">Pectinesterase inhibitor 7-like</fullName>
    </submittedName>
</protein>
<comment type="similarity">
    <text evidence="3">Belongs to the PMEI family.</text>
</comment>
<evidence type="ECO:0000259" key="5">
    <source>
        <dbReference type="SMART" id="SM00856"/>
    </source>
</evidence>
<reference evidence="7" key="1">
    <citation type="submission" date="2025-08" db="UniProtKB">
        <authorList>
            <consortium name="RefSeq"/>
        </authorList>
    </citation>
    <scope>IDENTIFICATION</scope>
    <source>
        <tissue evidence="7">Young leaves</tissue>
    </source>
</reference>
<dbReference type="RefSeq" id="XP_022931713.1">
    <property type="nucleotide sequence ID" value="XM_023075945.1"/>
</dbReference>
<evidence type="ECO:0000313" key="6">
    <source>
        <dbReference type="Proteomes" id="UP000504609"/>
    </source>
</evidence>
<organism evidence="6 7">
    <name type="scientific">Cucurbita moschata</name>
    <name type="common">Winter crookneck squash</name>
    <name type="synonym">Cucurbita pepo var. moschata</name>
    <dbReference type="NCBI Taxonomy" id="3662"/>
    <lineage>
        <taxon>Eukaryota</taxon>
        <taxon>Viridiplantae</taxon>
        <taxon>Streptophyta</taxon>
        <taxon>Embryophyta</taxon>
        <taxon>Tracheophyta</taxon>
        <taxon>Spermatophyta</taxon>
        <taxon>Magnoliopsida</taxon>
        <taxon>eudicotyledons</taxon>
        <taxon>Gunneridae</taxon>
        <taxon>Pentapetalae</taxon>
        <taxon>rosids</taxon>
        <taxon>fabids</taxon>
        <taxon>Cucurbitales</taxon>
        <taxon>Cucurbitaceae</taxon>
        <taxon>Cucurbiteae</taxon>
        <taxon>Cucurbita</taxon>
    </lineage>
</organism>
<feature type="chain" id="PRO_5026960623" evidence="4">
    <location>
        <begin position="24"/>
        <end position="182"/>
    </location>
</feature>
<dbReference type="InterPro" id="IPR035513">
    <property type="entry name" value="Invertase/methylesterase_inhib"/>
</dbReference>
<dbReference type="InterPro" id="IPR006501">
    <property type="entry name" value="Pectinesterase_inhib_dom"/>
</dbReference>
<sequence>MKPISLAVAVLVVVSLCSFQAQGDNELITKACSRTVYNHLCKAILQAAPNSNDADLYGLTKIALSIAAQNVSNIYQTIDKLQNDSSVDTFVDECLTDCLENYQDATDQIEDSVTALEFKAFNDVRTWVAAAMSDVATCDLGFKDKPGYQSPVHQMSAVFDQICSIVLTFNHCLIEGNVHLTS</sequence>
<name>A0A6J1EZH9_CUCMO</name>
<evidence type="ECO:0000256" key="4">
    <source>
        <dbReference type="SAM" id="SignalP"/>
    </source>
</evidence>
<dbReference type="Pfam" id="PF04043">
    <property type="entry name" value="PMEI"/>
    <property type="match status" value="1"/>
</dbReference>
<dbReference type="PANTHER" id="PTHR36710:SF18">
    <property type="entry name" value="PECTINESTERASE INHIBITOR 5-RELATED"/>
    <property type="match status" value="1"/>
</dbReference>
<evidence type="ECO:0000256" key="2">
    <source>
        <dbReference type="ARBA" id="ARBA00023157"/>
    </source>
</evidence>
<dbReference type="Proteomes" id="UP000504609">
    <property type="component" value="Unplaced"/>
</dbReference>
<keyword evidence="6" id="KW-1185">Reference proteome</keyword>
<dbReference type="SUPFAM" id="SSF101148">
    <property type="entry name" value="Plant invertase/pectin methylesterase inhibitor"/>
    <property type="match status" value="1"/>
</dbReference>
<dbReference type="InterPro" id="IPR052421">
    <property type="entry name" value="PCW_Enzyme_Inhibitor"/>
</dbReference>
<keyword evidence="2" id="KW-1015">Disulfide bond</keyword>
<dbReference type="GeneID" id="111437865"/>
<dbReference type="Gene3D" id="1.20.140.40">
    <property type="entry name" value="Invertase/pectin methylesterase inhibitor family protein"/>
    <property type="match status" value="1"/>
</dbReference>
<proteinExistence type="inferred from homology"/>
<dbReference type="PANTHER" id="PTHR36710">
    <property type="entry name" value="PECTINESTERASE INHIBITOR-LIKE"/>
    <property type="match status" value="1"/>
</dbReference>
<dbReference type="SMART" id="SM00856">
    <property type="entry name" value="PMEI"/>
    <property type="match status" value="1"/>
</dbReference>